<evidence type="ECO:0000256" key="5">
    <source>
        <dbReference type="ARBA" id="ARBA00023136"/>
    </source>
</evidence>
<name>A0A8K0DDS6_IGNLU</name>
<dbReference type="PANTHER" id="PTHR12231">
    <property type="entry name" value="CTX-RELATED TYPE I TRANSMEMBRANE PROTEIN"/>
    <property type="match status" value="1"/>
</dbReference>
<dbReference type="FunFam" id="2.60.40.10:FF:000328">
    <property type="entry name" value="CLUMA_CG000981, isoform A"/>
    <property type="match status" value="1"/>
</dbReference>
<keyword evidence="3" id="KW-0732">Signal</keyword>
<evidence type="ECO:0000313" key="12">
    <source>
        <dbReference type="Proteomes" id="UP000801492"/>
    </source>
</evidence>
<dbReference type="InterPro" id="IPR013783">
    <property type="entry name" value="Ig-like_fold"/>
</dbReference>
<dbReference type="InterPro" id="IPR051170">
    <property type="entry name" value="Neural/epithelial_adhesion"/>
</dbReference>
<feature type="compositionally biased region" description="Low complexity" evidence="9">
    <location>
        <begin position="109"/>
        <end position="119"/>
    </location>
</feature>
<dbReference type="EMBL" id="VTPC01001786">
    <property type="protein sequence ID" value="KAF2901207.1"/>
    <property type="molecule type" value="Genomic_DNA"/>
</dbReference>
<accession>A0A8K0DDS6</accession>
<evidence type="ECO:0000256" key="8">
    <source>
        <dbReference type="ARBA" id="ARBA00023319"/>
    </source>
</evidence>
<reference evidence="11" key="1">
    <citation type="submission" date="2019-08" db="EMBL/GenBank/DDBJ databases">
        <title>The genome of the North American firefly Photinus pyralis.</title>
        <authorList>
            <consortium name="Photinus pyralis genome working group"/>
            <person name="Fallon T.R."/>
            <person name="Sander Lower S.E."/>
            <person name="Weng J.-K."/>
        </authorList>
    </citation>
    <scope>NUCLEOTIDE SEQUENCE</scope>
    <source>
        <strain evidence="11">TRF0915ILg1</strain>
        <tissue evidence="11">Whole body</tissue>
    </source>
</reference>
<evidence type="ECO:0000256" key="7">
    <source>
        <dbReference type="ARBA" id="ARBA00023180"/>
    </source>
</evidence>
<keyword evidence="2" id="KW-1003">Cell membrane</keyword>
<dbReference type="InterPro" id="IPR007110">
    <property type="entry name" value="Ig-like_dom"/>
</dbReference>
<dbReference type="AlphaFoldDB" id="A0A8K0DDS6"/>
<feature type="non-terminal residue" evidence="11">
    <location>
        <position position="500"/>
    </location>
</feature>
<gene>
    <name evidence="11" type="ORF">ILUMI_04982</name>
</gene>
<organism evidence="11 12">
    <name type="scientific">Ignelater luminosus</name>
    <name type="common">Cucubano</name>
    <name type="synonym">Pyrophorus luminosus</name>
    <dbReference type="NCBI Taxonomy" id="2038154"/>
    <lineage>
        <taxon>Eukaryota</taxon>
        <taxon>Metazoa</taxon>
        <taxon>Ecdysozoa</taxon>
        <taxon>Arthropoda</taxon>
        <taxon>Hexapoda</taxon>
        <taxon>Insecta</taxon>
        <taxon>Pterygota</taxon>
        <taxon>Neoptera</taxon>
        <taxon>Endopterygota</taxon>
        <taxon>Coleoptera</taxon>
        <taxon>Polyphaga</taxon>
        <taxon>Elateriformia</taxon>
        <taxon>Elateroidea</taxon>
        <taxon>Elateridae</taxon>
        <taxon>Agrypninae</taxon>
        <taxon>Pyrophorini</taxon>
        <taxon>Ignelater</taxon>
    </lineage>
</organism>
<keyword evidence="6" id="KW-1015">Disulfide bond</keyword>
<feature type="region of interest" description="Disordered" evidence="9">
    <location>
        <begin position="15"/>
        <end position="153"/>
    </location>
</feature>
<feature type="non-terminal residue" evidence="11">
    <location>
        <position position="1"/>
    </location>
</feature>
<dbReference type="OrthoDB" id="8626508at2759"/>
<dbReference type="GO" id="GO:0043005">
    <property type="term" value="C:neuron projection"/>
    <property type="evidence" value="ECO:0007669"/>
    <property type="project" value="TreeGrafter"/>
</dbReference>
<evidence type="ECO:0000256" key="9">
    <source>
        <dbReference type="SAM" id="MobiDB-lite"/>
    </source>
</evidence>
<evidence type="ECO:0000313" key="11">
    <source>
        <dbReference type="EMBL" id="KAF2901207.1"/>
    </source>
</evidence>
<protein>
    <recommendedName>
        <fullName evidence="10">Ig-like domain-containing protein</fullName>
    </recommendedName>
</protein>
<dbReference type="InterPro" id="IPR003598">
    <property type="entry name" value="Ig_sub2"/>
</dbReference>
<evidence type="ECO:0000256" key="6">
    <source>
        <dbReference type="ARBA" id="ARBA00023157"/>
    </source>
</evidence>
<evidence type="ECO:0000256" key="4">
    <source>
        <dbReference type="ARBA" id="ARBA00022737"/>
    </source>
</evidence>
<feature type="domain" description="Ig-like" evidence="10">
    <location>
        <begin position="263"/>
        <end position="357"/>
    </location>
</feature>
<evidence type="ECO:0000259" key="10">
    <source>
        <dbReference type="PROSITE" id="PS50835"/>
    </source>
</evidence>
<comment type="subcellular location">
    <subcellularLocation>
        <location evidence="1">Cell membrane</location>
    </subcellularLocation>
</comment>
<dbReference type="SUPFAM" id="SSF48726">
    <property type="entry name" value="Immunoglobulin"/>
    <property type="match status" value="2"/>
</dbReference>
<dbReference type="PROSITE" id="PS50835">
    <property type="entry name" value="IG_LIKE"/>
    <property type="match status" value="2"/>
</dbReference>
<dbReference type="InterPro" id="IPR003599">
    <property type="entry name" value="Ig_sub"/>
</dbReference>
<evidence type="ECO:0000256" key="2">
    <source>
        <dbReference type="ARBA" id="ARBA00022475"/>
    </source>
</evidence>
<keyword evidence="4" id="KW-0677">Repeat</keyword>
<keyword evidence="5" id="KW-0472">Membrane</keyword>
<evidence type="ECO:0000256" key="3">
    <source>
        <dbReference type="ARBA" id="ARBA00022729"/>
    </source>
</evidence>
<dbReference type="Gene3D" id="2.60.40.10">
    <property type="entry name" value="Immunoglobulins"/>
    <property type="match status" value="2"/>
</dbReference>
<keyword evidence="7" id="KW-0325">Glycoprotein</keyword>
<dbReference type="Pfam" id="PF01391">
    <property type="entry name" value="Collagen"/>
    <property type="match status" value="2"/>
</dbReference>
<dbReference type="InterPro" id="IPR036179">
    <property type="entry name" value="Ig-like_dom_sf"/>
</dbReference>
<evidence type="ECO:0000256" key="1">
    <source>
        <dbReference type="ARBA" id="ARBA00004236"/>
    </source>
</evidence>
<keyword evidence="8" id="KW-0393">Immunoglobulin domain</keyword>
<dbReference type="SMART" id="SM00408">
    <property type="entry name" value="IGc2"/>
    <property type="match status" value="2"/>
</dbReference>
<dbReference type="Pfam" id="PF13927">
    <property type="entry name" value="Ig_3"/>
    <property type="match status" value="2"/>
</dbReference>
<comment type="caution">
    <text evidence="11">The sequence shown here is derived from an EMBL/GenBank/DDBJ whole genome shotgun (WGS) entry which is preliminary data.</text>
</comment>
<dbReference type="SMART" id="SM00409">
    <property type="entry name" value="IG"/>
    <property type="match status" value="2"/>
</dbReference>
<sequence length="500" mass="53757">IATVQGFCSVAKKYCPVGNPGPHGPRGTSGAKGERGDRGFPGIPGPIGTQGNPGTPGYKGIRGEKGLPGNDGDAGEPGIDGKPGRNGYDGFPGIDGRTGERGTDGRNGTDGSPGMVGPQGPQGPPGPKGDKGLHGPRGNPGLPGNHGSPGIPGNKAWRTLELLKAPSITGNTYGSSMEAIILYEGENVRLRCAASGMPKPHIEWKRTDGQLIHSGTHKAISIPGESLYLARINRVHMGSYQCIADNGIPPQANHTFHLKVHFPPLIRLRSQMIGVEIGSCVTLECEVEAFPESVTYWERSDGRLLENGTIKYNTSYKTLTDFKAVMTLNISNINGDDLTTYHCISKNERGITKGILTLYEVEPGLATPSLNQDGKVVTVFGVQPPEVVALEQLCPPVVECKKCPDITYVTKNCTGTGFLFDLIHRWEIDRHTYKEVPKKNQDCVLEAIGKPIYHGNANEDYGSWMMDSDPANDVEGSKYWITSESTPNLLYEFDQEGDLL</sequence>
<dbReference type="GO" id="GO:0005886">
    <property type="term" value="C:plasma membrane"/>
    <property type="evidence" value="ECO:0007669"/>
    <property type="project" value="UniProtKB-SubCell"/>
</dbReference>
<dbReference type="Proteomes" id="UP000801492">
    <property type="component" value="Unassembled WGS sequence"/>
</dbReference>
<keyword evidence="12" id="KW-1185">Reference proteome</keyword>
<proteinExistence type="predicted"/>
<dbReference type="PANTHER" id="PTHR12231:SF253">
    <property type="entry name" value="DPR-INTERACTING PROTEIN ETA, ISOFORM B-RELATED"/>
    <property type="match status" value="1"/>
</dbReference>
<dbReference type="InterPro" id="IPR008160">
    <property type="entry name" value="Collagen"/>
</dbReference>
<feature type="domain" description="Ig-like" evidence="10">
    <location>
        <begin position="166"/>
        <end position="255"/>
    </location>
</feature>